<organism evidence="1 2">
    <name type="scientific">Penicillium subrubescens</name>
    <dbReference type="NCBI Taxonomy" id="1316194"/>
    <lineage>
        <taxon>Eukaryota</taxon>
        <taxon>Fungi</taxon>
        <taxon>Dikarya</taxon>
        <taxon>Ascomycota</taxon>
        <taxon>Pezizomycotina</taxon>
        <taxon>Eurotiomycetes</taxon>
        <taxon>Eurotiomycetidae</taxon>
        <taxon>Eurotiales</taxon>
        <taxon>Aspergillaceae</taxon>
        <taxon>Penicillium</taxon>
    </lineage>
</organism>
<sequence>MSETYARQIGVKIETGHRHRRRVIFADNSVAETVGMAYNVEWRFGYLGYPDPVHQLDFRILRDSPADVILSDAFLFDNEVFSKYQHLLIDDDEEFEDEDTETYFFAIDIDKRQDQLQGISPKFRKYADSNLLANQHSYALADLQHLELVRRGEEADRISTLSGNERIAA</sequence>
<proteinExistence type="predicted"/>
<dbReference type="Proteomes" id="UP000186955">
    <property type="component" value="Unassembled WGS sequence"/>
</dbReference>
<comment type="caution">
    <text evidence="1">The sequence shown here is derived from an EMBL/GenBank/DDBJ whole genome shotgun (WGS) entry which is preliminary data.</text>
</comment>
<protein>
    <submittedName>
        <fullName evidence="1">Uncharacterized protein</fullName>
    </submittedName>
</protein>
<gene>
    <name evidence="1" type="ORF">PENSUB_3307</name>
</gene>
<reference evidence="1 2" key="1">
    <citation type="submission" date="2016-10" db="EMBL/GenBank/DDBJ databases">
        <title>Genome sequence of the ascomycete fungus Penicillium subrubescens.</title>
        <authorList>
            <person name="De Vries R.P."/>
            <person name="Peng M."/>
            <person name="Dilokpimol A."/>
            <person name="Hilden K."/>
            <person name="Makela M.R."/>
            <person name="Grigoriev I."/>
            <person name="Riley R."/>
            <person name="Granchi Z."/>
        </authorList>
    </citation>
    <scope>NUCLEOTIDE SEQUENCE [LARGE SCALE GENOMIC DNA]</scope>
    <source>
        <strain evidence="1 2">CBS 132785</strain>
    </source>
</reference>
<evidence type="ECO:0000313" key="2">
    <source>
        <dbReference type="Proteomes" id="UP000186955"/>
    </source>
</evidence>
<name>A0A1Q5UFN1_9EURO</name>
<keyword evidence="2" id="KW-1185">Reference proteome</keyword>
<accession>A0A1Q5UFN1</accession>
<dbReference type="AlphaFoldDB" id="A0A1Q5UFN1"/>
<dbReference type="STRING" id="1316194.A0A1Q5UFN1"/>
<evidence type="ECO:0000313" key="1">
    <source>
        <dbReference type="EMBL" id="OKP11285.1"/>
    </source>
</evidence>
<dbReference type="EMBL" id="MNBE01000293">
    <property type="protein sequence ID" value="OKP11285.1"/>
    <property type="molecule type" value="Genomic_DNA"/>
</dbReference>